<dbReference type="PANTHER" id="PTHR33077">
    <property type="entry name" value="PROTEIN TIFY 4A-RELATED-RELATED"/>
    <property type="match status" value="1"/>
</dbReference>
<feature type="compositionally biased region" description="Polar residues" evidence="3">
    <location>
        <begin position="111"/>
        <end position="123"/>
    </location>
</feature>
<dbReference type="InterPro" id="IPR040390">
    <property type="entry name" value="TIFY/JAZ"/>
</dbReference>
<comment type="similarity">
    <text evidence="1 2">Belongs to the TIFY/JAZ family.</text>
</comment>
<accession>A0A830BFM0</accession>
<dbReference type="PROSITE" id="PS51320">
    <property type="entry name" value="TIFY"/>
    <property type="match status" value="1"/>
</dbReference>
<evidence type="ECO:0000259" key="4">
    <source>
        <dbReference type="PROSITE" id="PS51320"/>
    </source>
</evidence>
<gene>
    <name evidence="5" type="ORF">PHJA_000717300</name>
</gene>
<dbReference type="Pfam" id="PF06200">
    <property type="entry name" value="tify"/>
    <property type="match status" value="1"/>
</dbReference>
<dbReference type="GO" id="GO:0005634">
    <property type="term" value="C:nucleus"/>
    <property type="evidence" value="ECO:0007669"/>
    <property type="project" value="UniProtKB-SubCell"/>
</dbReference>
<dbReference type="SMART" id="SM00979">
    <property type="entry name" value="TIFY"/>
    <property type="match status" value="1"/>
</dbReference>
<feature type="region of interest" description="Disordered" evidence="3">
    <location>
        <begin position="108"/>
        <end position="175"/>
    </location>
</feature>
<dbReference type="OrthoDB" id="1937734at2759"/>
<comment type="caution">
    <text evidence="5">The sequence shown here is derived from an EMBL/GenBank/DDBJ whole genome shotgun (WGS) entry which is preliminary data.</text>
</comment>
<dbReference type="GO" id="GO:0009611">
    <property type="term" value="P:response to wounding"/>
    <property type="evidence" value="ECO:0007669"/>
    <property type="project" value="UniProtKB-UniRule"/>
</dbReference>
<evidence type="ECO:0000256" key="3">
    <source>
        <dbReference type="SAM" id="MobiDB-lite"/>
    </source>
</evidence>
<evidence type="ECO:0000313" key="5">
    <source>
        <dbReference type="EMBL" id="GFP85736.1"/>
    </source>
</evidence>
<dbReference type="EMBL" id="BMAC01000110">
    <property type="protein sequence ID" value="GFP85736.1"/>
    <property type="molecule type" value="Genomic_DNA"/>
</dbReference>
<organism evidence="5 6">
    <name type="scientific">Phtheirospermum japonicum</name>
    <dbReference type="NCBI Taxonomy" id="374723"/>
    <lineage>
        <taxon>Eukaryota</taxon>
        <taxon>Viridiplantae</taxon>
        <taxon>Streptophyta</taxon>
        <taxon>Embryophyta</taxon>
        <taxon>Tracheophyta</taxon>
        <taxon>Spermatophyta</taxon>
        <taxon>Magnoliopsida</taxon>
        <taxon>eudicotyledons</taxon>
        <taxon>Gunneridae</taxon>
        <taxon>Pentapetalae</taxon>
        <taxon>asterids</taxon>
        <taxon>lamiids</taxon>
        <taxon>Lamiales</taxon>
        <taxon>Orobanchaceae</taxon>
        <taxon>Orobanchaceae incertae sedis</taxon>
        <taxon>Phtheirospermum</taxon>
    </lineage>
</organism>
<evidence type="ECO:0000313" key="6">
    <source>
        <dbReference type="Proteomes" id="UP000653305"/>
    </source>
</evidence>
<proteinExistence type="inferred from homology"/>
<dbReference type="InterPro" id="IPR010399">
    <property type="entry name" value="Tify_dom"/>
</dbReference>
<sequence>MSSFRQLSDGRRQGKSPEKSNFVRTCNLLSKYIKEKGSLRTLNIEIGGKIESLEAIVKSNGSIYSSKDAALTGGPKASQLTIFYSGKVLVFDDYPADKAKDIVAFAKRESSQMSEGILSNSTLVREEPGPSPREGLRLPRPQASGSHKSVGISSRGEEQRVLSPPIETNGSGKWD</sequence>
<reference evidence="5" key="1">
    <citation type="submission" date="2020-07" db="EMBL/GenBank/DDBJ databases">
        <title>Ethylene signaling mediates host invasion by parasitic plants.</title>
        <authorList>
            <person name="Yoshida S."/>
        </authorList>
    </citation>
    <scope>NUCLEOTIDE SEQUENCE</scope>
    <source>
        <strain evidence="5">Okayama</strain>
    </source>
</reference>
<protein>
    <recommendedName>
        <fullName evidence="2">Protein TIFY</fullName>
    </recommendedName>
    <alternativeName>
        <fullName evidence="2">Jasmonate ZIM domain-containing protein</fullName>
    </alternativeName>
</protein>
<dbReference type="Proteomes" id="UP000653305">
    <property type="component" value="Unassembled WGS sequence"/>
</dbReference>
<keyword evidence="6" id="KW-1185">Reference proteome</keyword>
<dbReference type="PANTHER" id="PTHR33077:SF52">
    <property type="entry name" value="PROTEIN TIFY 11D"/>
    <property type="match status" value="1"/>
</dbReference>
<feature type="compositionally biased region" description="Polar residues" evidence="3">
    <location>
        <begin position="166"/>
        <end position="175"/>
    </location>
</feature>
<dbReference type="AlphaFoldDB" id="A0A830BFM0"/>
<name>A0A830BFM0_9LAMI</name>
<dbReference type="GO" id="GO:2000022">
    <property type="term" value="P:regulation of jasmonic acid mediated signaling pathway"/>
    <property type="evidence" value="ECO:0007669"/>
    <property type="project" value="UniProtKB-UniRule"/>
</dbReference>
<evidence type="ECO:0000256" key="1">
    <source>
        <dbReference type="ARBA" id="ARBA00008614"/>
    </source>
</evidence>
<keyword evidence="2" id="KW-1184">Jasmonic acid signaling pathway</keyword>
<dbReference type="GO" id="GO:0031347">
    <property type="term" value="P:regulation of defense response"/>
    <property type="evidence" value="ECO:0007669"/>
    <property type="project" value="UniProtKB-UniRule"/>
</dbReference>
<comment type="domain">
    <text evidence="2">The jas domain is required for interaction with COI1.</text>
</comment>
<feature type="domain" description="Tify" evidence="4">
    <location>
        <begin position="73"/>
        <end position="108"/>
    </location>
</feature>
<keyword evidence="2" id="KW-0539">Nucleus</keyword>
<comment type="subcellular location">
    <subcellularLocation>
        <location evidence="2">Nucleus</location>
    </subcellularLocation>
</comment>
<comment type="function">
    <text evidence="2">Repressor of jasmonate responses.</text>
</comment>
<evidence type="ECO:0000256" key="2">
    <source>
        <dbReference type="RuleBase" id="RU369065"/>
    </source>
</evidence>